<feature type="transmembrane region" description="Helical" evidence="1">
    <location>
        <begin position="50"/>
        <end position="67"/>
    </location>
</feature>
<protein>
    <submittedName>
        <fullName evidence="2">Uncharacterized protein</fullName>
    </submittedName>
</protein>
<sequence>MFMNLNDILDHMAMSGFWISCTYWTLKGFWIFCIYWTGTWDFRTHQIFKGFLDFLTGMWVFCICWTFKERQIFCTN</sequence>
<evidence type="ECO:0000313" key="3">
    <source>
        <dbReference type="Proteomes" id="UP000684084"/>
    </source>
</evidence>
<feature type="transmembrane region" description="Helical" evidence="1">
    <location>
        <begin position="12"/>
        <end position="38"/>
    </location>
</feature>
<dbReference type="Proteomes" id="UP000684084">
    <property type="component" value="Unassembled WGS sequence"/>
</dbReference>
<evidence type="ECO:0000256" key="1">
    <source>
        <dbReference type="SAM" id="Phobius"/>
    </source>
</evidence>
<organism evidence="2 3">
    <name type="scientific">Rhizophagus irregularis</name>
    <dbReference type="NCBI Taxonomy" id="588596"/>
    <lineage>
        <taxon>Eukaryota</taxon>
        <taxon>Fungi</taxon>
        <taxon>Fungi incertae sedis</taxon>
        <taxon>Mucoromycota</taxon>
        <taxon>Glomeromycotina</taxon>
        <taxon>Glomeromycetes</taxon>
        <taxon>Glomerales</taxon>
        <taxon>Glomeraceae</taxon>
        <taxon>Rhizophagus</taxon>
    </lineage>
</organism>
<name>A0A915Z5A7_9GLOM</name>
<comment type="caution">
    <text evidence="2">The sequence shown here is derived from an EMBL/GenBank/DDBJ whole genome shotgun (WGS) entry which is preliminary data.</text>
</comment>
<keyword evidence="1" id="KW-0812">Transmembrane</keyword>
<reference evidence="2" key="1">
    <citation type="submission" date="2020-05" db="EMBL/GenBank/DDBJ databases">
        <authorList>
            <person name="Rincon C."/>
            <person name="Sanders R I."/>
            <person name="Robbins C."/>
            <person name="Chaturvedi A."/>
        </authorList>
    </citation>
    <scope>NUCLEOTIDE SEQUENCE</scope>
    <source>
        <strain evidence="2">CHB12</strain>
    </source>
</reference>
<keyword evidence="1" id="KW-0472">Membrane</keyword>
<dbReference type="AlphaFoldDB" id="A0A915Z5A7"/>
<dbReference type="EMBL" id="CAGKOT010000017">
    <property type="protein sequence ID" value="CAB5362653.1"/>
    <property type="molecule type" value="Genomic_DNA"/>
</dbReference>
<dbReference type="OrthoDB" id="2304824at2759"/>
<keyword evidence="1" id="KW-1133">Transmembrane helix</keyword>
<evidence type="ECO:0000313" key="2">
    <source>
        <dbReference type="EMBL" id="CAB5362653.1"/>
    </source>
</evidence>
<accession>A0A915Z5A7</accession>
<gene>
    <name evidence="2" type="ORF">CHRIB12_LOCUS9242</name>
</gene>
<proteinExistence type="predicted"/>